<dbReference type="InterPro" id="IPR001851">
    <property type="entry name" value="ABC_transp_permease"/>
</dbReference>
<feature type="transmembrane region" description="Helical" evidence="6">
    <location>
        <begin position="211"/>
        <end position="232"/>
    </location>
</feature>
<feature type="transmembrane region" description="Helical" evidence="6">
    <location>
        <begin position="20"/>
        <end position="41"/>
    </location>
</feature>
<dbReference type="CDD" id="cd06580">
    <property type="entry name" value="TM_PBP1_transp_TpRbsC_like"/>
    <property type="match status" value="1"/>
</dbReference>
<dbReference type="PANTHER" id="PTHR43370">
    <property type="entry name" value="SUGAR ABC TRANSPORTER INTEGRAL MEMBRANE PROTEIN-RELATED"/>
    <property type="match status" value="1"/>
</dbReference>
<dbReference type="Pfam" id="PF02653">
    <property type="entry name" value="BPD_transp_2"/>
    <property type="match status" value="1"/>
</dbReference>
<evidence type="ECO:0000313" key="8">
    <source>
        <dbReference type="Proteomes" id="UP000318093"/>
    </source>
</evidence>
<feature type="transmembrane region" description="Helical" evidence="6">
    <location>
        <begin position="77"/>
        <end position="95"/>
    </location>
</feature>
<dbReference type="PANTHER" id="PTHR43370:SF2">
    <property type="entry name" value="ABC TRANSPORTER PERMEASE PROTEIN"/>
    <property type="match status" value="1"/>
</dbReference>
<feature type="transmembrane region" description="Helical" evidence="6">
    <location>
        <begin position="107"/>
        <end position="129"/>
    </location>
</feature>
<reference evidence="7 8" key="1">
    <citation type="journal article" date="2019" name="Nat. Microbiol.">
        <title>Mediterranean grassland soil C-N compound turnover is dependent on rainfall and depth, and is mediated by genomically divergent microorganisms.</title>
        <authorList>
            <person name="Diamond S."/>
            <person name="Andeer P.F."/>
            <person name="Li Z."/>
            <person name="Crits-Christoph A."/>
            <person name="Burstein D."/>
            <person name="Anantharaman K."/>
            <person name="Lane K.R."/>
            <person name="Thomas B.C."/>
            <person name="Pan C."/>
            <person name="Northen T.R."/>
            <person name="Banfield J.F."/>
        </authorList>
    </citation>
    <scope>NUCLEOTIDE SEQUENCE [LARGE SCALE GENOMIC DNA]</scope>
    <source>
        <strain evidence="7">NP_6</strain>
    </source>
</reference>
<dbReference type="EMBL" id="VBAN01000369">
    <property type="protein sequence ID" value="TMI78970.1"/>
    <property type="molecule type" value="Genomic_DNA"/>
</dbReference>
<keyword evidence="4 6" id="KW-1133">Transmembrane helix</keyword>
<sequence length="352" mass="37021">MGASPPVLFAVLGETIAEKAGVINLSLDGLILLTAMTGFAAARATNNLLAGFAAAMAVGAAGGLIVAAGSLTLRQNQVATGFVLMIVCQNLAYVLGNPIAHLPGPEVPYTPIPLLFVLMIVSQNLAYVLGNPIAHLPGPQVPYTPIPPLQHLPVIGPLLFNQDPLVYASVVAAAGVWWYMFRTQPGLTLRGLGERPAAAFARGVDVIRMRYLYTLIGGALVGLGGASFSLAVKPGWSRPYGIEGTGWIVLALVVFGNWDPLRAAAVAYLFVLLQTLATVLQSLIPSAPTQVFPTLPFPLMILALLLVTLGNSEPVRRLLRPLPGGVQRRVTRVLRALEASPPASLGVPFEPE</sequence>
<feature type="transmembrane region" description="Helical" evidence="6">
    <location>
        <begin position="290"/>
        <end position="310"/>
    </location>
</feature>
<proteinExistence type="predicted"/>
<dbReference type="Proteomes" id="UP000318093">
    <property type="component" value="Unassembled WGS sequence"/>
</dbReference>
<evidence type="ECO:0000313" key="7">
    <source>
        <dbReference type="EMBL" id="TMI78970.1"/>
    </source>
</evidence>
<keyword evidence="3 6" id="KW-0812">Transmembrane</keyword>
<gene>
    <name evidence="7" type="ORF">E6H03_11110</name>
</gene>
<feature type="transmembrane region" description="Helical" evidence="6">
    <location>
        <begin position="164"/>
        <end position="181"/>
    </location>
</feature>
<comment type="caution">
    <text evidence="7">The sequence shown here is derived from an EMBL/GenBank/DDBJ whole genome shotgun (WGS) entry which is preliminary data.</text>
</comment>
<dbReference type="GO" id="GO:0005886">
    <property type="term" value="C:plasma membrane"/>
    <property type="evidence" value="ECO:0007669"/>
    <property type="project" value="UniProtKB-SubCell"/>
</dbReference>
<feature type="transmembrane region" description="Helical" evidence="6">
    <location>
        <begin position="265"/>
        <end position="284"/>
    </location>
</feature>
<evidence type="ECO:0000256" key="4">
    <source>
        <dbReference type="ARBA" id="ARBA00022989"/>
    </source>
</evidence>
<evidence type="ECO:0000256" key="2">
    <source>
        <dbReference type="ARBA" id="ARBA00022475"/>
    </source>
</evidence>
<feature type="transmembrane region" description="Helical" evidence="6">
    <location>
        <begin position="48"/>
        <end position="71"/>
    </location>
</feature>
<protein>
    <submittedName>
        <fullName evidence="7">ABC transporter permease</fullName>
    </submittedName>
</protein>
<comment type="subcellular location">
    <subcellularLocation>
        <location evidence="1">Cell membrane</location>
        <topology evidence="1">Multi-pass membrane protein</topology>
    </subcellularLocation>
</comment>
<feature type="transmembrane region" description="Helical" evidence="6">
    <location>
        <begin position="238"/>
        <end position="258"/>
    </location>
</feature>
<keyword evidence="2" id="KW-1003">Cell membrane</keyword>
<evidence type="ECO:0000256" key="5">
    <source>
        <dbReference type="ARBA" id="ARBA00023136"/>
    </source>
</evidence>
<keyword evidence="5 6" id="KW-0472">Membrane</keyword>
<evidence type="ECO:0000256" key="3">
    <source>
        <dbReference type="ARBA" id="ARBA00022692"/>
    </source>
</evidence>
<accession>A0A537J601</accession>
<evidence type="ECO:0000256" key="6">
    <source>
        <dbReference type="SAM" id="Phobius"/>
    </source>
</evidence>
<name>A0A537J601_9BACT</name>
<evidence type="ECO:0000256" key="1">
    <source>
        <dbReference type="ARBA" id="ARBA00004651"/>
    </source>
</evidence>
<organism evidence="7 8">
    <name type="scientific">Candidatus Segetimicrobium genomatis</name>
    <dbReference type="NCBI Taxonomy" id="2569760"/>
    <lineage>
        <taxon>Bacteria</taxon>
        <taxon>Bacillati</taxon>
        <taxon>Candidatus Sysuimicrobiota</taxon>
        <taxon>Candidatus Sysuimicrobiia</taxon>
        <taxon>Candidatus Sysuimicrobiales</taxon>
        <taxon>Candidatus Segetimicrobiaceae</taxon>
        <taxon>Candidatus Segetimicrobium</taxon>
    </lineage>
</organism>
<dbReference type="GO" id="GO:0022857">
    <property type="term" value="F:transmembrane transporter activity"/>
    <property type="evidence" value="ECO:0007669"/>
    <property type="project" value="InterPro"/>
</dbReference>
<dbReference type="AlphaFoldDB" id="A0A537J601"/>